<feature type="transmembrane region" description="Helical" evidence="11">
    <location>
        <begin position="12"/>
        <end position="30"/>
    </location>
</feature>
<name>A0ABS1GJQ5_9AQUI</name>
<dbReference type="HAMAP" id="MF_02079">
    <property type="entry name" value="PGT_RodA"/>
    <property type="match status" value="1"/>
</dbReference>
<keyword evidence="5 11" id="KW-0812">Transmembrane</keyword>
<sequence length="362" mass="40730">MKGKFKNYDFFLLFIVFFLIGWSVLNIYSATVHEYSNLYIKQGLYGLVSVFILLLFPLINYRKVVHFAPFIYVLGVVMLLSVFLFGVTILGAKRWISLGFFTIQPSEFMKYVVILITAYILGVRKEKVDLKTAIIVLLIVSVPFVLTLKQPDLGTALTILIPVVFMLFAGGISHRYIVAGITAVILSSPFIWEHMKDYQKERILAFIDPQADPFKSAYHLIQSKIAIGSGGITGKGFMHGTQSKLFFLPEQHTDFIFATIGEEWGFVFSSIILTIYLIVGLRMLYWSNKIRDDEGKYILIGTASLIVLQAFINIAMTVGMAPVVGITLPFLSYGGSSMVAFSLMVATALSVIRVYREEKLHF</sequence>
<evidence type="ECO:0000256" key="10">
    <source>
        <dbReference type="ARBA" id="ARBA00023316"/>
    </source>
</evidence>
<feature type="transmembrane region" description="Helical" evidence="11">
    <location>
        <begin position="297"/>
        <end position="324"/>
    </location>
</feature>
<evidence type="ECO:0000313" key="12">
    <source>
        <dbReference type="EMBL" id="MBK3333163.1"/>
    </source>
</evidence>
<accession>A0ABS1GJQ5</accession>
<keyword evidence="13" id="KW-1185">Reference proteome</keyword>
<dbReference type="Proteomes" id="UP000772812">
    <property type="component" value="Unassembled WGS sequence"/>
</dbReference>
<keyword evidence="7 11" id="KW-0573">Peptidoglycan synthesis</keyword>
<evidence type="ECO:0000256" key="3">
    <source>
        <dbReference type="ARBA" id="ARBA00022676"/>
    </source>
</evidence>
<evidence type="ECO:0000256" key="11">
    <source>
        <dbReference type="HAMAP-Rule" id="MF_02079"/>
    </source>
</evidence>
<evidence type="ECO:0000256" key="7">
    <source>
        <dbReference type="ARBA" id="ARBA00022984"/>
    </source>
</evidence>
<feature type="transmembrane region" description="Helical" evidence="11">
    <location>
        <begin position="153"/>
        <end position="169"/>
    </location>
</feature>
<comment type="pathway">
    <text evidence="11">Cell wall biogenesis; peptidoglycan biosynthesis.</text>
</comment>
<feature type="transmembrane region" description="Helical" evidence="11">
    <location>
        <begin position="42"/>
        <end position="59"/>
    </location>
</feature>
<dbReference type="EMBL" id="JAACYA010000002">
    <property type="protein sequence ID" value="MBK3333163.1"/>
    <property type="molecule type" value="Genomic_DNA"/>
</dbReference>
<keyword evidence="6 11" id="KW-0133">Cell shape</keyword>
<feature type="transmembrane region" description="Helical" evidence="11">
    <location>
        <begin position="71"/>
        <end position="92"/>
    </location>
</feature>
<protein>
    <recommendedName>
        <fullName evidence="11">Peptidoglycan glycosyltransferase RodA</fullName>
        <shortName evidence="11">PGT</shortName>
        <ecNumber evidence="11">2.4.99.28</ecNumber>
    </recommendedName>
    <alternativeName>
        <fullName evidence="11">Cell elongation protein RodA</fullName>
    </alternativeName>
    <alternativeName>
        <fullName evidence="11">Cell wall polymerase</fullName>
    </alternativeName>
    <alternativeName>
        <fullName evidence="11">Peptidoglycan polymerase</fullName>
        <shortName evidence="11">PG polymerase</shortName>
    </alternativeName>
</protein>
<gene>
    <name evidence="11 12" type="primary">rodA</name>
    <name evidence="12" type="ORF">GWK41_08775</name>
</gene>
<evidence type="ECO:0000256" key="2">
    <source>
        <dbReference type="ARBA" id="ARBA00022475"/>
    </source>
</evidence>
<keyword evidence="3 11" id="KW-0328">Glycosyltransferase</keyword>
<reference evidence="12 13" key="1">
    <citation type="journal article" date="2021" name="Syst. Appl. Microbiol.">
        <title>Persephonella atlantica sp. nov.: How to adapt to physico-chemical gradients in high temperature hydrothermal habitats.</title>
        <authorList>
            <person name="Francois D.X."/>
            <person name="Godfroy A."/>
            <person name="Mathien C."/>
            <person name="Aube J."/>
            <person name="Cathalot C."/>
            <person name="Lesongeur F."/>
            <person name="L'Haridon S."/>
            <person name="Philippon X."/>
            <person name="Roussel E.G."/>
        </authorList>
    </citation>
    <scope>NUCLEOTIDE SEQUENCE [LARGE SCALE GENOMIC DNA]</scope>
    <source>
        <strain evidence="12 13">MO1340</strain>
    </source>
</reference>
<comment type="caution">
    <text evidence="12">The sequence shown here is derived from an EMBL/GenBank/DDBJ whole genome shotgun (WGS) entry which is preliminary data.</text>
</comment>
<comment type="subcellular location">
    <subcellularLocation>
        <location evidence="11">Cell membrane</location>
        <topology evidence="11">Multi-pass membrane protein</topology>
    </subcellularLocation>
    <subcellularLocation>
        <location evidence="1">Membrane</location>
        <topology evidence="1">Multi-pass membrane protein</topology>
    </subcellularLocation>
</comment>
<evidence type="ECO:0000256" key="4">
    <source>
        <dbReference type="ARBA" id="ARBA00022679"/>
    </source>
</evidence>
<evidence type="ECO:0000256" key="5">
    <source>
        <dbReference type="ARBA" id="ARBA00022692"/>
    </source>
</evidence>
<evidence type="ECO:0000256" key="8">
    <source>
        <dbReference type="ARBA" id="ARBA00022989"/>
    </source>
</evidence>
<evidence type="ECO:0000313" key="13">
    <source>
        <dbReference type="Proteomes" id="UP000772812"/>
    </source>
</evidence>
<dbReference type="PANTHER" id="PTHR30474">
    <property type="entry name" value="CELL CYCLE PROTEIN"/>
    <property type="match status" value="1"/>
</dbReference>
<dbReference type="EC" id="2.4.99.28" evidence="11"/>
<dbReference type="Pfam" id="PF01098">
    <property type="entry name" value="FTSW_RODA_SPOVE"/>
    <property type="match status" value="1"/>
</dbReference>
<comment type="similarity">
    <text evidence="11">Belongs to the SEDS family. MrdB/RodA subfamily.</text>
</comment>
<dbReference type="NCBIfam" id="TIGR02210">
    <property type="entry name" value="rodA_shape"/>
    <property type="match status" value="1"/>
</dbReference>
<comment type="function">
    <text evidence="11">Peptidoglycan polymerase that is essential for cell wall elongation.</text>
</comment>
<comment type="catalytic activity">
    <reaction evidence="11">
        <text>[GlcNAc-(1-&gt;4)-Mur2Ac(oyl-L-Ala-gamma-D-Glu-L-Lys-D-Ala-D-Ala)](n)-di-trans,octa-cis-undecaprenyl diphosphate + beta-D-GlcNAc-(1-&gt;4)-Mur2Ac(oyl-L-Ala-gamma-D-Glu-L-Lys-D-Ala-D-Ala)-di-trans,octa-cis-undecaprenyl diphosphate = [GlcNAc-(1-&gt;4)-Mur2Ac(oyl-L-Ala-gamma-D-Glu-L-Lys-D-Ala-D-Ala)](n+1)-di-trans,octa-cis-undecaprenyl diphosphate + di-trans,octa-cis-undecaprenyl diphosphate + H(+)</text>
        <dbReference type="Rhea" id="RHEA:23708"/>
        <dbReference type="Rhea" id="RHEA-COMP:9602"/>
        <dbReference type="Rhea" id="RHEA-COMP:9603"/>
        <dbReference type="ChEBI" id="CHEBI:15378"/>
        <dbReference type="ChEBI" id="CHEBI:58405"/>
        <dbReference type="ChEBI" id="CHEBI:60033"/>
        <dbReference type="ChEBI" id="CHEBI:78435"/>
        <dbReference type="EC" id="2.4.99.28"/>
    </reaction>
</comment>
<organism evidence="12 13">
    <name type="scientific">Persephonella atlantica</name>
    <dbReference type="NCBI Taxonomy" id="2699429"/>
    <lineage>
        <taxon>Bacteria</taxon>
        <taxon>Pseudomonadati</taxon>
        <taxon>Aquificota</taxon>
        <taxon>Aquificia</taxon>
        <taxon>Aquificales</taxon>
        <taxon>Hydrogenothermaceae</taxon>
        <taxon>Persephonella</taxon>
    </lineage>
</organism>
<feature type="transmembrane region" description="Helical" evidence="11">
    <location>
        <begin position="128"/>
        <end position="147"/>
    </location>
</feature>
<keyword evidence="2 11" id="KW-1003">Cell membrane</keyword>
<dbReference type="InterPro" id="IPR001182">
    <property type="entry name" value="FtsW/RodA"/>
</dbReference>
<dbReference type="PANTHER" id="PTHR30474:SF1">
    <property type="entry name" value="PEPTIDOGLYCAN GLYCOSYLTRANSFERASE MRDB"/>
    <property type="match status" value="1"/>
</dbReference>
<feature type="transmembrane region" description="Helical" evidence="11">
    <location>
        <begin position="264"/>
        <end position="285"/>
    </location>
</feature>
<evidence type="ECO:0000256" key="9">
    <source>
        <dbReference type="ARBA" id="ARBA00023136"/>
    </source>
</evidence>
<feature type="transmembrane region" description="Helical" evidence="11">
    <location>
        <begin position="176"/>
        <end position="192"/>
    </location>
</feature>
<dbReference type="RefSeq" id="WP_200674594.1">
    <property type="nucleotide sequence ID" value="NZ_JAACYA010000002.1"/>
</dbReference>
<feature type="transmembrane region" description="Helical" evidence="11">
    <location>
        <begin position="98"/>
        <end position="121"/>
    </location>
</feature>
<evidence type="ECO:0000256" key="1">
    <source>
        <dbReference type="ARBA" id="ARBA00004141"/>
    </source>
</evidence>
<dbReference type="InterPro" id="IPR018365">
    <property type="entry name" value="Cell_cycle_FtsW-rel_CS"/>
</dbReference>
<keyword evidence="8 11" id="KW-1133">Transmembrane helix</keyword>
<feature type="transmembrane region" description="Helical" evidence="11">
    <location>
        <begin position="330"/>
        <end position="352"/>
    </location>
</feature>
<proteinExistence type="inferred from homology"/>
<dbReference type="PROSITE" id="PS00428">
    <property type="entry name" value="FTSW_RODA_SPOVE"/>
    <property type="match status" value="1"/>
</dbReference>
<keyword evidence="9 11" id="KW-0472">Membrane</keyword>
<evidence type="ECO:0000256" key="6">
    <source>
        <dbReference type="ARBA" id="ARBA00022960"/>
    </source>
</evidence>
<keyword evidence="4 11" id="KW-0808">Transferase</keyword>
<keyword evidence="10 11" id="KW-0961">Cell wall biogenesis/degradation</keyword>
<dbReference type="InterPro" id="IPR011923">
    <property type="entry name" value="RodA/MrdB"/>
</dbReference>